<comment type="function">
    <text evidence="15">Proteolytically removes the C-terminal three residues of farnesylated proteins.</text>
</comment>
<dbReference type="STRING" id="215637.A0A4V1J4E5"/>
<feature type="domain" description="Peptidase M48" evidence="16">
    <location>
        <begin position="272"/>
        <end position="486"/>
    </location>
</feature>
<keyword evidence="8 15" id="KW-1133">Transmembrane helix</keyword>
<evidence type="ECO:0000259" key="16">
    <source>
        <dbReference type="Pfam" id="PF01435"/>
    </source>
</evidence>
<dbReference type="Proteomes" id="UP000268162">
    <property type="component" value="Unassembled WGS sequence"/>
</dbReference>
<evidence type="ECO:0000256" key="11">
    <source>
        <dbReference type="ARBA" id="ARBA00044456"/>
    </source>
</evidence>
<gene>
    <name evidence="18" type="ORF">BJ085DRAFT_41683</name>
</gene>
<keyword evidence="4 14" id="KW-0479">Metal-binding</keyword>
<dbReference type="InterPro" id="IPR027057">
    <property type="entry name" value="CAXX_Prtase_1"/>
</dbReference>
<feature type="transmembrane region" description="Helical" evidence="15">
    <location>
        <begin position="213"/>
        <end position="233"/>
    </location>
</feature>
<protein>
    <recommendedName>
        <fullName evidence="15">CAAX prenyl protease</fullName>
        <ecNumber evidence="15">3.4.24.84</ecNumber>
    </recommendedName>
</protein>
<evidence type="ECO:0000256" key="9">
    <source>
        <dbReference type="ARBA" id="ARBA00023049"/>
    </source>
</evidence>
<feature type="binding site" evidence="14">
    <location>
        <position position="345"/>
    </location>
    <ligand>
        <name>Zn(2+)</name>
        <dbReference type="ChEBI" id="CHEBI:29105"/>
        <note>catalytic</note>
    </ligand>
</feature>
<evidence type="ECO:0000313" key="19">
    <source>
        <dbReference type="Proteomes" id="UP000268162"/>
    </source>
</evidence>
<dbReference type="FunFam" id="3.30.2010.10:FF:000002">
    <property type="entry name" value="CAAX prenyl protease"/>
    <property type="match status" value="1"/>
</dbReference>
<feature type="transmembrane region" description="Helical" evidence="15">
    <location>
        <begin position="354"/>
        <end position="373"/>
    </location>
</feature>
<feature type="transmembrane region" description="Helical" evidence="15">
    <location>
        <begin position="125"/>
        <end position="147"/>
    </location>
</feature>
<dbReference type="InterPro" id="IPR032456">
    <property type="entry name" value="Peptidase_M48_N"/>
</dbReference>
<feature type="active site" evidence="13">
    <location>
        <position position="342"/>
    </location>
</feature>
<dbReference type="GO" id="GO:0071586">
    <property type="term" value="P:CAAX-box protein processing"/>
    <property type="evidence" value="ECO:0007669"/>
    <property type="project" value="UniProtKB-UniRule"/>
</dbReference>
<feature type="transmembrane region" description="Helical" evidence="15">
    <location>
        <begin position="393"/>
        <end position="411"/>
    </location>
</feature>
<dbReference type="Gene3D" id="3.30.2010.10">
    <property type="entry name" value="Metalloproteases ('zincins'), catalytic domain"/>
    <property type="match status" value="1"/>
</dbReference>
<accession>A0A4V1J4E5</accession>
<dbReference type="EMBL" id="ML002912">
    <property type="protein sequence ID" value="RKP35279.1"/>
    <property type="molecule type" value="Genomic_DNA"/>
</dbReference>
<keyword evidence="10 15" id="KW-0472">Membrane</keyword>
<evidence type="ECO:0000256" key="6">
    <source>
        <dbReference type="ARBA" id="ARBA00022824"/>
    </source>
</evidence>
<name>A0A4V1J4E5_9FUNG</name>
<evidence type="ECO:0000256" key="5">
    <source>
        <dbReference type="ARBA" id="ARBA00022801"/>
    </source>
</evidence>
<proteinExistence type="inferred from homology"/>
<comment type="catalytic activity">
    <reaction evidence="11 15">
        <text>Hydrolyzes the peptide bond -P2-(S-farnesyl or geranylgeranyl)C-P1'-P2'-P3'-COOH where P1' and P2' are amino acids with aliphatic side chains and P3' is any C-terminal residue.</text>
        <dbReference type="EC" id="3.4.24.84"/>
    </reaction>
</comment>
<dbReference type="GO" id="GO:0005789">
    <property type="term" value="C:endoplasmic reticulum membrane"/>
    <property type="evidence" value="ECO:0007669"/>
    <property type="project" value="UniProtKB-SubCell"/>
</dbReference>
<comment type="subcellular location">
    <subcellularLocation>
        <location evidence="1 15">Endoplasmic reticulum membrane</location>
        <topology evidence="1 15">Multi-pass membrane protein</topology>
    </subcellularLocation>
</comment>
<keyword evidence="5 15" id="KW-0378">Hydrolase</keyword>
<feature type="transmembrane region" description="Helical" evidence="15">
    <location>
        <begin position="239"/>
        <end position="258"/>
    </location>
</feature>
<evidence type="ECO:0000256" key="2">
    <source>
        <dbReference type="ARBA" id="ARBA00022670"/>
    </source>
</evidence>
<evidence type="ECO:0000256" key="4">
    <source>
        <dbReference type="ARBA" id="ARBA00022723"/>
    </source>
</evidence>
<feature type="binding site" evidence="14">
    <location>
        <position position="429"/>
    </location>
    <ligand>
        <name>Zn(2+)</name>
        <dbReference type="ChEBI" id="CHEBI:29105"/>
        <note>catalytic</note>
    </ligand>
</feature>
<dbReference type="CDD" id="cd07343">
    <property type="entry name" value="M48A_Zmpste24p_like"/>
    <property type="match status" value="1"/>
</dbReference>
<evidence type="ECO:0000256" key="15">
    <source>
        <dbReference type="RuleBase" id="RU366005"/>
    </source>
</evidence>
<feature type="binding site" evidence="14">
    <location>
        <position position="341"/>
    </location>
    <ligand>
        <name>Zn(2+)</name>
        <dbReference type="ChEBI" id="CHEBI:29105"/>
        <note>catalytic</note>
    </ligand>
</feature>
<keyword evidence="19" id="KW-1185">Reference proteome</keyword>
<evidence type="ECO:0000256" key="1">
    <source>
        <dbReference type="ARBA" id="ARBA00004477"/>
    </source>
</evidence>
<dbReference type="GO" id="GO:0004222">
    <property type="term" value="F:metalloendopeptidase activity"/>
    <property type="evidence" value="ECO:0007669"/>
    <property type="project" value="UniProtKB-UniRule"/>
</dbReference>
<feature type="transmembrane region" description="Helical" evidence="15">
    <location>
        <begin position="167"/>
        <end position="192"/>
    </location>
</feature>
<reference evidence="19" key="1">
    <citation type="journal article" date="2018" name="Nat. Microbiol.">
        <title>Leveraging single-cell genomics to expand the fungal tree of life.</title>
        <authorList>
            <person name="Ahrendt S.R."/>
            <person name="Quandt C.A."/>
            <person name="Ciobanu D."/>
            <person name="Clum A."/>
            <person name="Salamov A."/>
            <person name="Andreopoulos B."/>
            <person name="Cheng J.F."/>
            <person name="Woyke T."/>
            <person name="Pelin A."/>
            <person name="Henrissat B."/>
            <person name="Reynolds N.K."/>
            <person name="Benny G.L."/>
            <person name="Smith M.E."/>
            <person name="James T.Y."/>
            <person name="Grigoriev I.V."/>
        </authorList>
    </citation>
    <scope>NUCLEOTIDE SEQUENCE [LARGE SCALE GENOMIC DNA]</scope>
    <source>
        <strain evidence="19">RSA 468</strain>
    </source>
</reference>
<dbReference type="Pfam" id="PF01435">
    <property type="entry name" value="Peptidase_M48"/>
    <property type="match status" value="1"/>
</dbReference>
<evidence type="ECO:0000256" key="14">
    <source>
        <dbReference type="PIRSR" id="PIRSR627057-2"/>
    </source>
</evidence>
<dbReference type="PANTHER" id="PTHR10120">
    <property type="entry name" value="CAAX PRENYL PROTEASE 1"/>
    <property type="match status" value="1"/>
</dbReference>
<evidence type="ECO:0000256" key="3">
    <source>
        <dbReference type="ARBA" id="ARBA00022692"/>
    </source>
</evidence>
<keyword evidence="6 15" id="KW-0256">Endoplasmic reticulum</keyword>
<keyword evidence="3 15" id="KW-0812">Transmembrane</keyword>
<keyword evidence="2 15" id="KW-0645">Protease</keyword>
<keyword evidence="9 15" id="KW-0482">Metalloprotease</keyword>
<evidence type="ECO:0000256" key="8">
    <source>
        <dbReference type="ARBA" id="ARBA00022989"/>
    </source>
</evidence>
<sequence>MYDQFFAAPLTTHLVPYLPAPLANLTDTLVQSGDALNEYVDSLAIQAWGIAEAWIYGGAFPYKSFVIGFALAVYLFETYLDYRQHRKLKEKQRPEGIASIVSQDDFAKANAYGLDKSRFSFVQSFVSQAQSLLFLSFDVLPWLWATVGSCLESYAGLGPEYEITQSLVFFIITSVASTVLSLPFNIFYTFVIEERHGFNKQTLQMFFADTVKELLVGAVIGLPTIAGFLRITQWAGPHFYVYVWGFVVALQITLVTIYPTIIQPLFNKLTPLEPGQLRSQIEALAARVHFPLTKLYVIDGSKRSAHSNAYFYGFFKNKRIVLYDTLLDHTDSEEICAILGHELGHWQMNHTIKLFFITQLHMFSLFYLFSLTVHNQAMFASFGFLSDAATASVGNPTPLLIGFMLFQYLYMPVENVMSFLMNILSRHNEFEADAYAFHLGYTQPLSSALIKLQLKNLGNMNPDPWYSAYHYSHPPLVERLHALESLAAQVDKKTS</sequence>
<dbReference type="GO" id="GO:0046872">
    <property type="term" value="F:metal ion binding"/>
    <property type="evidence" value="ECO:0007669"/>
    <property type="project" value="UniProtKB-UniRule"/>
</dbReference>
<organism evidence="18 19">
    <name type="scientific">Dimargaris cristalligena</name>
    <dbReference type="NCBI Taxonomy" id="215637"/>
    <lineage>
        <taxon>Eukaryota</taxon>
        <taxon>Fungi</taxon>
        <taxon>Fungi incertae sedis</taxon>
        <taxon>Zoopagomycota</taxon>
        <taxon>Kickxellomycotina</taxon>
        <taxon>Dimargaritomycetes</taxon>
        <taxon>Dimargaritales</taxon>
        <taxon>Dimargaritaceae</taxon>
        <taxon>Dimargaris</taxon>
    </lineage>
</organism>
<evidence type="ECO:0000256" key="12">
    <source>
        <dbReference type="ARBA" id="ARBA00060927"/>
    </source>
</evidence>
<evidence type="ECO:0000256" key="7">
    <source>
        <dbReference type="ARBA" id="ARBA00022833"/>
    </source>
</evidence>
<evidence type="ECO:0000256" key="10">
    <source>
        <dbReference type="ARBA" id="ARBA00023136"/>
    </source>
</evidence>
<evidence type="ECO:0000256" key="13">
    <source>
        <dbReference type="PIRSR" id="PIRSR627057-1"/>
    </source>
</evidence>
<keyword evidence="7 14" id="KW-0862">Zinc</keyword>
<evidence type="ECO:0000313" key="18">
    <source>
        <dbReference type="EMBL" id="RKP35279.1"/>
    </source>
</evidence>
<comment type="cofactor">
    <cofactor evidence="14 15">
        <name>Zn(2+)</name>
        <dbReference type="ChEBI" id="CHEBI:29105"/>
    </cofactor>
    <text evidence="14 15">Binds 1 zinc ion per subunit.</text>
</comment>
<feature type="domain" description="CAAX prenyl protease 1 N-terminal" evidence="17">
    <location>
        <begin position="84"/>
        <end position="268"/>
    </location>
</feature>
<comment type="similarity">
    <text evidence="12 15">Belongs to the peptidase M48A family.</text>
</comment>
<dbReference type="EC" id="3.4.24.84" evidence="15"/>
<dbReference type="Pfam" id="PF16491">
    <property type="entry name" value="Peptidase_M48_N"/>
    <property type="match status" value="1"/>
</dbReference>
<feature type="active site" description="Proton donor" evidence="13">
    <location>
        <position position="433"/>
    </location>
</feature>
<dbReference type="AlphaFoldDB" id="A0A4V1J4E5"/>
<dbReference type="InterPro" id="IPR001915">
    <property type="entry name" value="Peptidase_M48"/>
</dbReference>
<feature type="transmembrane region" description="Helical" evidence="15">
    <location>
        <begin position="64"/>
        <end position="82"/>
    </location>
</feature>
<evidence type="ECO:0000259" key="17">
    <source>
        <dbReference type="Pfam" id="PF16491"/>
    </source>
</evidence>